<dbReference type="CDD" id="cd10449">
    <property type="entry name" value="GIY-YIG_SLX1_like"/>
    <property type="match status" value="1"/>
</dbReference>
<dbReference type="SUPFAM" id="SSF82771">
    <property type="entry name" value="GIY-YIG endonuclease"/>
    <property type="match status" value="1"/>
</dbReference>
<comment type="caution">
    <text evidence="3">The sequence shown here is derived from an EMBL/GenBank/DDBJ whole genome shotgun (WGS) entry which is preliminary data.</text>
</comment>
<gene>
    <name evidence="3" type="ORF">A2Z78_01175</name>
</gene>
<reference evidence="3 4" key="1">
    <citation type="journal article" date="2016" name="Nat. Commun.">
        <title>Thousands of microbial genomes shed light on interconnected biogeochemical processes in an aquifer system.</title>
        <authorList>
            <person name="Anantharaman K."/>
            <person name="Brown C.T."/>
            <person name="Hug L.A."/>
            <person name="Sharon I."/>
            <person name="Castelle C.J."/>
            <person name="Probst A.J."/>
            <person name="Thomas B.C."/>
            <person name="Singh A."/>
            <person name="Wilkins M.J."/>
            <person name="Karaoz U."/>
            <person name="Brodie E.L."/>
            <person name="Williams K.H."/>
            <person name="Hubbard S.S."/>
            <person name="Banfield J.F."/>
        </authorList>
    </citation>
    <scope>NUCLEOTIDE SEQUENCE [LARGE SCALE GENOMIC DNA]</scope>
</reference>
<dbReference type="EMBL" id="MHLV01000013">
    <property type="protein sequence ID" value="OGZ17818.1"/>
    <property type="molecule type" value="Genomic_DNA"/>
</dbReference>
<dbReference type="InterPro" id="IPR050190">
    <property type="entry name" value="UPF0213_domain"/>
</dbReference>
<dbReference type="PANTHER" id="PTHR34477">
    <property type="entry name" value="UPF0213 PROTEIN YHBQ"/>
    <property type="match status" value="1"/>
</dbReference>
<dbReference type="Proteomes" id="UP000176752">
    <property type="component" value="Unassembled WGS sequence"/>
</dbReference>
<feature type="domain" description="GIY-YIG" evidence="2">
    <location>
        <begin position="1"/>
        <end position="75"/>
    </location>
</feature>
<comment type="similarity">
    <text evidence="1">Belongs to the UPF0213 family.</text>
</comment>
<dbReference type="InterPro" id="IPR000305">
    <property type="entry name" value="GIY-YIG_endonuc"/>
</dbReference>
<evidence type="ECO:0000256" key="1">
    <source>
        <dbReference type="ARBA" id="ARBA00007435"/>
    </source>
</evidence>
<protein>
    <submittedName>
        <fullName evidence="3">Excinuclease ABC subunit C</fullName>
    </submittedName>
</protein>
<sequence>MFYVYVLQSLKDDKLYTGFTNNLQKRILKHNLGKVFSTKSRRPLKLIYIEICLNQKDAKQREKYLKTGTGKTLIKQRLKYYFKDYYK</sequence>
<dbReference type="STRING" id="1801660.A2Z78_01175"/>
<dbReference type="Pfam" id="PF01541">
    <property type="entry name" value="GIY-YIG"/>
    <property type="match status" value="1"/>
</dbReference>
<name>A0A1G2DY26_9BACT</name>
<dbReference type="Gene3D" id="3.40.1440.10">
    <property type="entry name" value="GIY-YIG endonuclease"/>
    <property type="match status" value="1"/>
</dbReference>
<dbReference type="AlphaFoldDB" id="A0A1G2DY26"/>
<accession>A0A1G2DY26</accession>
<evidence type="ECO:0000313" key="4">
    <source>
        <dbReference type="Proteomes" id="UP000176752"/>
    </source>
</evidence>
<evidence type="ECO:0000259" key="2">
    <source>
        <dbReference type="PROSITE" id="PS50164"/>
    </source>
</evidence>
<dbReference type="PANTHER" id="PTHR34477:SF1">
    <property type="entry name" value="UPF0213 PROTEIN YHBQ"/>
    <property type="match status" value="1"/>
</dbReference>
<dbReference type="PROSITE" id="PS50164">
    <property type="entry name" value="GIY_YIG"/>
    <property type="match status" value="1"/>
</dbReference>
<organism evidence="3 4">
    <name type="scientific">Candidatus Nealsonbacteria bacterium RBG_13_36_15</name>
    <dbReference type="NCBI Taxonomy" id="1801660"/>
    <lineage>
        <taxon>Bacteria</taxon>
        <taxon>Candidatus Nealsoniibacteriota</taxon>
    </lineage>
</organism>
<dbReference type="InterPro" id="IPR035901">
    <property type="entry name" value="GIY-YIG_endonuc_sf"/>
</dbReference>
<evidence type="ECO:0000313" key="3">
    <source>
        <dbReference type="EMBL" id="OGZ17818.1"/>
    </source>
</evidence>
<proteinExistence type="inferred from homology"/>